<dbReference type="Proteomes" id="UP000059574">
    <property type="component" value="Chromosome"/>
</dbReference>
<protein>
    <submittedName>
        <fullName evidence="1">Flavin-nucleotide-binding protein</fullName>
    </submittedName>
</protein>
<evidence type="ECO:0000313" key="2">
    <source>
        <dbReference type="Proteomes" id="UP000059574"/>
    </source>
</evidence>
<name>A0A0S2M0X4_9MICC</name>
<proteinExistence type="predicted"/>
<evidence type="ECO:0000313" key="1">
    <source>
        <dbReference type="EMBL" id="ALO67294.1"/>
    </source>
</evidence>
<dbReference type="OrthoDB" id="7062584at2"/>
<sequence length="156" mass="16868">MRDDKVAPKAETLTTQQCWKLLSDTSVGRLAVTVDGKPDVFPVNYKIDGESLLFRTGPGTKLNAINDDASVALEADAVSVEFGLAWSVVVKGSAERIPAESHELNTAIHGLFPWQGVGKSHLIRIVPVTVTGRRFTLDASMTWNLPLNDAVRAGLE</sequence>
<gene>
    <name evidence="1" type="ORF">AS189_13265</name>
</gene>
<dbReference type="AlphaFoldDB" id="A0A0S2M0X4"/>
<dbReference type="InterPro" id="IPR012349">
    <property type="entry name" value="Split_barrel_FMN-bd"/>
</dbReference>
<dbReference type="RefSeq" id="WP_062289824.1">
    <property type="nucleotide sequence ID" value="NZ_CP013200.1"/>
</dbReference>
<dbReference type="InterPro" id="IPR024747">
    <property type="entry name" value="Pyridox_Oxase-rel"/>
</dbReference>
<dbReference type="Gene3D" id="2.30.110.10">
    <property type="entry name" value="Electron Transport, Fmn-binding Protein, Chain A"/>
    <property type="match status" value="1"/>
</dbReference>
<reference evidence="2" key="1">
    <citation type="submission" date="2015-11" db="EMBL/GenBank/DDBJ databases">
        <authorList>
            <person name="Kumar R."/>
            <person name="Singh D."/>
            <person name="Swarnkar M.K."/>
            <person name="Singh A.K."/>
            <person name="Kumar S."/>
        </authorList>
    </citation>
    <scope>NUCLEOTIDE SEQUENCE [LARGE SCALE GENOMIC DNA]</scope>
    <source>
        <strain evidence="2">ERGS4:06</strain>
    </source>
</reference>
<dbReference type="Pfam" id="PF12900">
    <property type="entry name" value="Pyridox_ox_2"/>
    <property type="match status" value="1"/>
</dbReference>
<reference evidence="1 2" key="2">
    <citation type="journal article" date="2016" name="J. Biotechnol.">
        <title>Complete genome sequence of Arthrobacter alpinus ERGS4:06, a yellow pigmented bacterium tolerant to cold and radiations isolated from Sikkim Himalaya.</title>
        <authorList>
            <person name="Kumar R."/>
            <person name="Singh D."/>
            <person name="Swarnkar M.K."/>
            <person name="Singh A.K."/>
            <person name="Kumar S."/>
        </authorList>
    </citation>
    <scope>NUCLEOTIDE SEQUENCE [LARGE SCALE GENOMIC DNA]</scope>
    <source>
        <strain evidence="1 2">ERGS4:06</strain>
    </source>
</reference>
<accession>A0A0S2M0X4</accession>
<dbReference type="SUPFAM" id="SSF50475">
    <property type="entry name" value="FMN-binding split barrel"/>
    <property type="match status" value="1"/>
</dbReference>
<dbReference type="EMBL" id="CP013200">
    <property type="protein sequence ID" value="ALO67294.1"/>
    <property type="molecule type" value="Genomic_DNA"/>
</dbReference>
<organism evidence="1 2">
    <name type="scientific">Arthrobacter alpinus</name>
    <dbReference type="NCBI Taxonomy" id="656366"/>
    <lineage>
        <taxon>Bacteria</taxon>
        <taxon>Bacillati</taxon>
        <taxon>Actinomycetota</taxon>
        <taxon>Actinomycetes</taxon>
        <taxon>Micrococcales</taxon>
        <taxon>Micrococcaceae</taxon>
        <taxon>Arthrobacter</taxon>
    </lineage>
</organism>